<evidence type="ECO:0000313" key="7">
    <source>
        <dbReference type="Proteomes" id="UP000825935"/>
    </source>
</evidence>
<evidence type="ECO:0000256" key="4">
    <source>
        <dbReference type="ARBA" id="ARBA00022825"/>
    </source>
</evidence>
<comment type="similarity">
    <text evidence="1">Belongs to the peptidase S1C family.</text>
</comment>
<reference evidence="6" key="1">
    <citation type="submission" date="2021-08" db="EMBL/GenBank/DDBJ databases">
        <title>WGS assembly of Ceratopteris richardii.</title>
        <authorList>
            <person name="Marchant D.B."/>
            <person name="Chen G."/>
            <person name="Jenkins J."/>
            <person name="Shu S."/>
            <person name="Leebens-Mack J."/>
            <person name="Grimwood J."/>
            <person name="Schmutz J."/>
            <person name="Soltis P."/>
            <person name="Soltis D."/>
            <person name="Chen Z.-H."/>
        </authorList>
    </citation>
    <scope>NUCLEOTIDE SEQUENCE</scope>
    <source>
        <strain evidence="6">Whitten #5841</strain>
        <tissue evidence="6">Leaf</tissue>
    </source>
</reference>
<keyword evidence="7" id="KW-1185">Reference proteome</keyword>
<feature type="domain" description="PDZ" evidence="5">
    <location>
        <begin position="352"/>
        <end position="412"/>
    </location>
</feature>
<protein>
    <recommendedName>
        <fullName evidence="5">PDZ domain-containing protein</fullName>
    </recommendedName>
</protein>
<evidence type="ECO:0000256" key="3">
    <source>
        <dbReference type="ARBA" id="ARBA00022801"/>
    </source>
</evidence>
<dbReference type="PANTHER" id="PTHR45980">
    <property type="match status" value="1"/>
</dbReference>
<dbReference type="GO" id="GO:0004252">
    <property type="term" value="F:serine-type endopeptidase activity"/>
    <property type="evidence" value="ECO:0007669"/>
    <property type="project" value="InterPro"/>
</dbReference>
<evidence type="ECO:0000259" key="5">
    <source>
        <dbReference type="PROSITE" id="PS50106"/>
    </source>
</evidence>
<dbReference type="OrthoDB" id="4217619at2759"/>
<dbReference type="Pfam" id="PF13365">
    <property type="entry name" value="Trypsin_2"/>
    <property type="match status" value="1"/>
</dbReference>
<evidence type="ECO:0000256" key="1">
    <source>
        <dbReference type="ARBA" id="ARBA00010541"/>
    </source>
</evidence>
<dbReference type="SUPFAM" id="SSF50156">
    <property type="entry name" value="PDZ domain-like"/>
    <property type="match status" value="1"/>
</dbReference>
<dbReference type="Gene3D" id="2.30.42.10">
    <property type="match status" value="1"/>
</dbReference>
<name>A0A8T2UHY9_CERRI</name>
<comment type="caution">
    <text evidence="6">The sequence shown here is derived from an EMBL/GenBank/DDBJ whole genome shotgun (WGS) entry which is preliminary data.</text>
</comment>
<dbReference type="Pfam" id="PF17815">
    <property type="entry name" value="PDZ_3"/>
    <property type="match status" value="1"/>
</dbReference>
<dbReference type="InterPro" id="IPR036034">
    <property type="entry name" value="PDZ_sf"/>
</dbReference>
<dbReference type="InterPro" id="IPR043504">
    <property type="entry name" value="Peptidase_S1_PA_chymotrypsin"/>
</dbReference>
<evidence type="ECO:0000256" key="2">
    <source>
        <dbReference type="ARBA" id="ARBA00022670"/>
    </source>
</evidence>
<dbReference type="EMBL" id="CM035411">
    <property type="protein sequence ID" value="KAH7434288.1"/>
    <property type="molecule type" value="Genomic_DNA"/>
</dbReference>
<dbReference type="InterPro" id="IPR009003">
    <property type="entry name" value="Peptidase_S1_PA"/>
</dbReference>
<organism evidence="6 7">
    <name type="scientific">Ceratopteris richardii</name>
    <name type="common">Triangle waterfern</name>
    <dbReference type="NCBI Taxonomy" id="49495"/>
    <lineage>
        <taxon>Eukaryota</taxon>
        <taxon>Viridiplantae</taxon>
        <taxon>Streptophyta</taxon>
        <taxon>Embryophyta</taxon>
        <taxon>Tracheophyta</taxon>
        <taxon>Polypodiopsida</taxon>
        <taxon>Polypodiidae</taxon>
        <taxon>Polypodiales</taxon>
        <taxon>Pteridineae</taxon>
        <taxon>Pteridaceae</taxon>
        <taxon>Parkerioideae</taxon>
        <taxon>Ceratopteris</taxon>
    </lineage>
</organism>
<dbReference type="AlphaFoldDB" id="A0A8T2UHY9"/>
<keyword evidence="4" id="KW-0720">Serine protease</keyword>
<dbReference type="Proteomes" id="UP000825935">
    <property type="component" value="Chromosome 6"/>
</dbReference>
<dbReference type="PRINTS" id="PR00834">
    <property type="entry name" value="PROTEASES2C"/>
</dbReference>
<dbReference type="SUPFAM" id="SSF50494">
    <property type="entry name" value="Trypsin-like serine proteases"/>
    <property type="match status" value="1"/>
</dbReference>
<dbReference type="InterPro" id="IPR001478">
    <property type="entry name" value="PDZ"/>
</dbReference>
<dbReference type="InterPro" id="IPR041517">
    <property type="entry name" value="DEGP_PDZ"/>
</dbReference>
<evidence type="ECO:0000313" key="6">
    <source>
        <dbReference type="EMBL" id="KAH7434288.1"/>
    </source>
</evidence>
<keyword evidence="3" id="KW-0378">Hydrolase</keyword>
<sequence length="623" mass="68922">MAAVGLVAFGSSHGSHSFLTRTSSALFSTAMWRTVEERSSVRSHYITPSCVGLVGVPSDRSICYPGCLFNYPCFHKRHQWIWPVWKKYHCSCSGKDDVVIDVESDDACWGAEQDLLNSFKHMLSMDENSFFYGIDGDDEDVAALKDVSLLKAIVKVYCVSAEPDYSLPWQLRRQYTTTGSGFMISGKKLLTNAHCVEHHTQVTVRRTGDDTKYIATVLAIGSDCDLALLAVKDDAFWMDAKPLEFGPLPNLQDAVTVIGYPLGGTTVSVTKGVVSRIEVTSYAHGDSELLAIQIDAAINPGNSGGPAFNDDGDCVGIAFQAHDNADNIGYVIPTPVIHHFLKDYNKHGHYTGFPSLGLVFQTLSNPDLRKFLYMKPEQKGILVQKVEPLSPSKEILKEGDVILSFDGVPISNEATVPLRPGERIALSFLVSQKFTGDTAVLGVLRDGKEIELMTTLRPPSLLIPVHLKNRQPTYFIIAGFVFTAVTGPLLEENYFEDNIYVQMRLRVAAGFNMAEYEGQEMILLSEVLAHSVNIGYEDISHLRALRFNGIKLRNMQHLAQLVDSCKNPFMKFELEHSTLVVIETGTARASTSKILKEYSIAHDRSQDLRDAREQDVPNGIAVC</sequence>
<dbReference type="InterPro" id="IPR046449">
    <property type="entry name" value="DEGP_PDZ_sf"/>
</dbReference>
<dbReference type="Pfam" id="PF13180">
    <property type="entry name" value="PDZ_2"/>
    <property type="match status" value="1"/>
</dbReference>
<proteinExistence type="inferred from homology"/>
<gene>
    <name evidence="6" type="ORF">KP509_06G009600</name>
</gene>
<dbReference type="InterPro" id="IPR001940">
    <property type="entry name" value="Peptidase_S1C"/>
</dbReference>
<dbReference type="Gene3D" id="2.40.10.10">
    <property type="entry name" value="Trypsin-like serine proteases"/>
    <property type="match status" value="2"/>
</dbReference>
<dbReference type="GO" id="GO:0006508">
    <property type="term" value="P:proteolysis"/>
    <property type="evidence" value="ECO:0007669"/>
    <property type="project" value="UniProtKB-KW"/>
</dbReference>
<accession>A0A8T2UHY9</accession>
<dbReference type="Gene3D" id="3.20.190.20">
    <property type="match status" value="1"/>
</dbReference>
<keyword evidence="2" id="KW-0645">Protease</keyword>
<dbReference type="FunFam" id="2.40.10.10:FF:000012">
    <property type="entry name" value="protease Do-like 9"/>
    <property type="match status" value="1"/>
</dbReference>
<dbReference type="PROSITE" id="PS50106">
    <property type="entry name" value="PDZ"/>
    <property type="match status" value="1"/>
</dbReference>
<dbReference type="PANTHER" id="PTHR45980:SF11">
    <property type="entry name" value="PROTEASE DO-LIKE PDZ DOMAIN-CONTAINING PROTEIN"/>
    <property type="match status" value="1"/>
</dbReference>
<dbReference type="OMA" id="PQTMAFK"/>